<name>A0A410PTR7_9FIRM</name>
<dbReference type="Pfam" id="PF06953">
    <property type="entry name" value="ArsD"/>
    <property type="match status" value="1"/>
</dbReference>
<organism evidence="1 2">
    <name type="scientific">Aminipila luticellarii</name>
    <dbReference type="NCBI Taxonomy" id="2507160"/>
    <lineage>
        <taxon>Bacteria</taxon>
        <taxon>Bacillati</taxon>
        <taxon>Bacillota</taxon>
        <taxon>Clostridia</taxon>
        <taxon>Peptostreptococcales</taxon>
        <taxon>Anaerovoracaceae</taxon>
        <taxon>Aminipila</taxon>
    </lineage>
</organism>
<keyword evidence="2" id="KW-1185">Reference proteome</keyword>
<dbReference type="AlphaFoldDB" id="A0A410PTR7"/>
<dbReference type="NCBIfam" id="NF033727">
    <property type="entry name" value="chaperon_ArsD"/>
    <property type="match status" value="1"/>
</dbReference>
<dbReference type="OrthoDB" id="9801358at2"/>
<gene>
    <name evidence="1" type="primary">arsD</name>
    <name evidence="1" type="ORF">EQM06_03255</name>
</gene>
<dbReference type="GO" id="GO:0003677">
    <property type="term" value="F:DNA binding"/>
    <property type="evidence" value="ECO:0007669"/>
    <property type="project" value="InterPro"/>
</dbReference>
<dbReference type="GO" id="GO:0045892">
    <property type="term" value="P:negative regulation of DNA-templated transcription"/>
    <property type="evidence" value="ECO:0007669"/>
    <property type="project" value="InterPro"/>
</dbReference>
<dbReference type="EMBL" id="CP035281">
    <property type="protein sequence ID" value="QAT42325.1"/>
    <property type="molecule type" value="Genomic_DNA"/>
</dbReference>
<proteinExistence type="predicted"/>
<reference evidence="1 2" key="1">
    <citation type="submission" date="2019-01" db="EMBL/GenBank/DDBJ databases">
        <title>Draft genomes of a novel of Aminipila strains.</title>
        <authorList>
            <person name="Ma S."/>
        </authorList>
    </citation>
    <scope>NUCLEOTIDE SEQUENCE [LARGE SCALE GENOMIC DNA]</scope>
    <source>
        <strain evidence="2">JN-39</strain>
    </source>
</reference>
<evidence type="ECO:0000313" key="1">
    <source>
        <dbReference type="EMBL" id="QAT42325.1"/>
    </source>
</evidence>
<evidence type="ECO:0000313" key="2">
    <source>
        <dbReference type="Proteomes" id="UP000287601"/>
    </source>
</evidence>
<dbReference type="Proteomes" id="UP000287601">
    <property type="component" value="Chromosome"/>
</dbReference>
<dbReference type="RefSeq" id="WP_128744975.1">
    <property type="nucleotide sequence ID" value="NZ_CP035281.1"/>
</dbReference>
<dbReference type="KEGG" id="amij:EQM06_03255"/>
<dbReference type="Gene3D" id="3.40.30.10">
    <property type="entry name" value="Glutaredoxin"/>
    <property type="match status" value="1"/>
</dbReference>
<dbReference type="GO" id="GO:0046685">
    <property type="term" value="P:response to arsenic-containing substance"/>
    <property type="evidence" value="ECO:0007669"/>
    <property type="project" value="InterPro"/>
</dbReference>
<sequence length="123" mass="13111">MKKMKIFEPAMCCPTGLCGVGVDPELLRMSTVLETLKKHGVIVDRFNLSSAPAEFIADQTINTYINEKGTEGLPAVMLDGKIVITGRYPANEEFAKLLDLPESVLGKQKKSGSGGCGCKGGCC</sequence>
<protein>
    <submittedName>
        <fullName evidence="1">Arsenite efflux transporter metallochaperone ArsD</fullName>
    </submittedName>
</protein>
<accession>A0A410PTR7</accession>
<dbReference type="InterPro" id="IPR010712">
    <property type="entry name" value="Arsenical-R_ArsD"/>
</dbReference>